<gene>
    <name evidence="8" type="ORF">IBL26_19035</name>
</gene>
<dbReference type="InterPro" id="IPR005238">
    <property type="entry name" value="ComB-like"/>
</dbReference>
<dbReference type="PANTHER" id="PTHR37311">
    <property type="entry name" value="2-PHOSPHOSULFOLACTATE PHOSPHATASE-RELATED"/>
    <property type="match status" value="1"/>
</dbReference>
<organism evidence="8 9">
    <name type="scientific">Teichococcus aerophilus</name>
    <dbReference type="NCBI Taxonomy" id="1224513"/>
    <lineage>
        <taxon>Bacteria</taxon>
        <taxon>Pseudomonadati</taxon>
        <taxon>Pseudomonadota</taxon>
        <taxon>Alphaproteobacteria</taxon>
        <taxon>Acetobacterales</taxon>
        <taxon>Roseomonadaceae</taxon>
        <taxon>Roseomonas</taxon>
    </lineage>
</organism>
<dbReference type="SUPFAM" id="SSF142823">
    <property type="entry name" value="ComB-like"/>
    <property type="match status" value="1"/>
</dbReference>
<proteinExistence type="inferred from homology"/>
<dbReference type="Pfam" id="PF04029">
    <property type="entry name" value="2-ph_phosp"/>
    <property type="match status" value="1"/>
</dbReference>
<evidence type="ECO:0000313" key="8">
    <source>
        <dbReference type="EMBL" id="MBC9208950.1"/>
    </source>
</evidence>
<evidence type="ECO:0000256" key="7">
    <source>
        <dbReference type="ARBA" id="ARBA00033711"/>
    </source>
</evidence>
<keyword evidence="6" id="KW-0460">Magnesium</keyword>
<comment type="cofactor">
    <cofactor evidence="1">
        <name>Mg(2+)</name>
        <dbReference type="ChEBI" id="CHEBI:18420"/>
    </cofactor>
</comment>
<comment type="caution">
    <text evidence="8">The sequence shown here is derived from an EMBL/GenBank/DDBJ whole genome shotgun (WGS) entry which is preliminary data.</text>
</comment>
<keyword evidence="5" id="KW-0378">Hydrolase</keyword>
<evidence type="ECO:0000256" key="5">
    <source>
        <dbReference type="ARBA" id="ARBA00022801"/>
    </source>
</evidence>
<dbReference type="EMBL" id="JACTVA010000042">
    <property type="protein sequence ID" value="MBC9208950.1"/>
    <property type="molecule type" value="Genomic_DNA"/>
</dbReference>
<evidence type="ECO:0000256" key="3">
    <source>
        <dbReference type="ARBA" id="ARBA00012953"/>
    </source>
</evidence>
<evidence type="ECO:0000256" key="4">
    <source>
        <dbReference type="ARBA" id="ARBA00021948"/>
    </source>
</evidence>
<evidence type="ECO:0000256" key="1">
    <source>
        <dbReference type="ARBA" id="ARBA00001946"/>
    </source>
</evidence>
<evidence type="ECO:0000256" key="2">
    <source>
        <dbReference type="ARBA" id="ARBA00009997"/>
    </source>
</evidence>
<accession>A0ABR7RQS3</accession>
<reference evidence="8 9" key="1">
    <citation type="journal article" date="2013" name="Int. J. Syst. Evol. Microbiol.">
        <title>Roseomonas aerophila sp. nov., isolated from air.</title>
        <authorList>
            <person name="Kim S.J."/>
            <person name="Weon H.Y."/>
            <person name="Ahn J.H."/>
            <person name="Hong S.B."/>
            <person name="Seok S.J."/>
            <person name="Whang K.S."/>
            <person name="Kwon S.W."/>
        </authorList>
    </citation>
    <scope>NUCLEOTIDE SEQUENCE [LARGE SCALE GENOMIC DNA]</scope>
    <source>
        <strain evidence="8 9">NBRC 108923</strain>
    </source>
</reference>
<name>A0ABR7RQS3_9PROT</name>
<sequence length="232" mass="23646">MAGVTALHSRVAVLVIVDVLSFSTAVDVAVSRGATVHPFPFKEIEAAQRAASQLGAKLARPRAAAGGQFSLSPASLTTIRPGTRLILPSPNGSRLSFAAARTPNRVPVLTGCLRNASAVALAARALAGDQAIGIIPAGELWPDGGLRPAIEDQLGAGAILHYLGSACSPEAQLARDAYRAAGSDLTRMVRLSVSGRELVDAGYSGDVDLAVEEGVSDTAPLMVDGAYGRGPG</sequence>
<keyword evidence="9" id="KW-1185">Reference proteome</keyword>
<dbReference type="InterPro" id="IPR036702">
    <property type="entry name" value="ComB-like_sf"/>
</dbReference>
<protein>
    <recommendedName>
        <fullName evidence="4">Probable 2-phosphosulfolactate phosphatase</fullName>
        <ecNumber evidence="3">3.1.3.71</ecNumber>
    </recommendedName>
</protein>
<evidence type="ECO:0000313" key="9">
    <source>
        <dbReference type="Proteomes" id="UP000626026"/>
    </source>
</evidence>
<dbReference type="Gene3D" id="3.90.1560.10">
    <property type="entry name" value="ComB-like"/>
    <property type="match status" value="1"/>
</dbReference>
<evidence type="ECO:0000256" key="6">
    <source>
        <dbReference type="ARBA" id="ARBA00022842"/>
    </source>
</evidence>
<comment type="similarity">
    <text evidence="2">Belongs to the ComB family.</text>
</comment>
<dbReference type="Proteomes" id="UP000626026">
    <property type="component" value="Unassembled WGS sequence"/>
</dbReference>
<dbReference type="EC" id="3.1.3.71" evidence="3"/>
<dbReference type="PANTHER" id="PTHR37311:SF1">
    <property type="entry name" value="2-PHOSPHOSULFOLACTATE PHOSPHATASE-RELATED"/>
    <property type="match status" value="1"/>
</dbReference>
<comment type="catalytic activity">
    <reaction evidence="7">
        <text>(2R)-O-phospho-3-sulfolactate + H2O = (2R)-3-sulfolactate + phosphate</text>
        <dbReference type="Rhea" id="RHEA:23416"/>
        <dbReference type="ChEBI" id="CHEBI:15377"/>
        <dbReference type="ChEBI" id="CHEBI:15597"/>
        <dbReference type="ChEBI" id="CHEBI:43474"/>
        <dbReference type="ChEBI" id="CHEBI:58738"/>
        <dbReference type="EC" id="3.1.3.71"/>
    </reaction>
</comment>